<accession>A0A8H6VHY6</accession>
<dbReference type="AlphaFoldDB" id="A0A8H6VHY6"/>
<feature type="compositionally biased region" description="Basic and acidic residues" evidence="1">
    <location>
        <begin position="354"/>
        <end position="376"/>
    </location>
</feature>
<reference evidence="4" key="1">
    <citation type="submission" date="2020-04" db="EMBL/GenBank/DDBJ databases">
        <title>Draft genome resource of the tomato pathogen Pseudocercospora fuligena.</title>
        <authorList>
            <person name="Zaccaron A."/>
        </authorList>
    </citation>
    <scope>NUCLEOTIDE SEQUENCE</scope>
    <source>
        <strain evidence="4">PF001</strain>
    </source>
</reference>
<feature type="chain" id="PRO_5034455778" description="NTF2-like domain-containing protein" evidence="2">
    <location>
        <begin position="19"/>
        <end position="376"/>
    </location>
</feature>
<feature type="compositionally biased region" description="Polar residues" evidence="1">
    <location>
        <begin position="303"/>
        <end position="312"/>
    </location>
</feature>
<feature type="compositionally biased region" description="Basic and acidic residues" evidence="1">
    <location>
        <begin position="208"/>
        <end position="263"/>
    </location>
</feature>
<dbReference type="Proteomes" id="UP000660729">
    <property type="component" value="Unassembled WGS sequence"/>
</dbReference>
<name>A0A8H6VHY6_9PEZI</name>
<dbReference type="EMBL" id="JABCIY010000160">
    <property type="protein sequence ID" value="KAF7191187.1"/>
    <property type="molecule type" value="Genomic_DNA"/>
</dbReference>
<comment type="caution">
    <text evidence="4">The sequence shown here is derived from an EMBL/GenBank/DDBJ whole genome shotgun (WGS) entry which is preliminary data.</text>
</comment>
<organism evidence="4 5">
    <name type="scientific">Pseudocercospora fuligena</name>
    <dbReference type="NCBI Taxonomy" id="685502"/>
    <lineage>
        <taxon>Eukaryota</taxon>
        <taxon>Fungi</taxon>
        <taxon>Dikarya</taxon>
        <taxon>Ascomycota</taxon>
        <taxon>Pezizomycotina</taxon>
        <taxon>Dothideomycetes</taxon>
        <taxon>Dothideomycetidae</taxon>
        <taxon>Mycosphaerellales</taxon>
        <taxon>Mycosphaerellaceae</taxon>
        <taxon>Pseudocercospora</taxon>
    </lineage>
</organism>
<dbReference type="InterPro" id="IPR058645">
    <property type="entry name" value="NTF2-like_dom_7"/>
</dbReference>
<proteinExistence type="predicted"/>
<keyword evidence="2" id="KW-0732">Signal</keyword>
<dbReference type="Pfam" id="PF26534">
    <property type="entry name" value="NTF2_7"/>
    <property type="match status" value="1"/>
</dbReference>
<feature type="region of interest" description="Disordered" evidence="1">
    <location>
        <begin position="170"/>
        <end position="376"/>
    </location>
</feature>
<feature type="compositionally biased region" description="Basic and acidic residues" evidence="1">
    <location>
        <begin position="315"/>
        <end position="326"/>
    </location>
</feature>
<evidence type="ECO:0000313" key="4">
    <source>
        <dbReference type="EMBL" id="KAF7191187.1"/>
    </source>
</evidence>
<protein>
    <recommendedName>
        <fullName evidence="3">NTF2-like domain-containing protein</fullName>
    </recommendedName>
</protein>
<evidence type="ECO:0000313" key="5">
    <source>
        <dbReference type="Proteomes" id="UP000660729"/>
    </source>
</evidence>
<feature type="compositionally biased region" description="Basic and acidic residues" evidence="1">
    <location>
        <begin position="271"/>
        <end position="288"/>
    </location>
</feature>
<evidence type="ECO:0000259" key="3">
    <source>
        <dbReference type="Pfam" id="PF26534"/>
    </source>
</evidence>
<evidence type="ECO:0000256" key="1">
    <source>
        <dbReference type="SAM" id="MobiDB-lite"/>
    </source>
</evidence>
<feature type="compositionally biased region" description="Basic and acidic residues" evidence="1">
    <location>
        <begin position="335"/>
        <end position="346"/>
    </location>
</feature>
<feature type="signal peptide" evidence="2">
    <location>
        <begin position="1"/>
        <end position="18"/>
    </location>
</feature>
<feature type="domain" description="NTF2-like" evidence="3">
    <location>
        <begin position="31"/>
        <end position="171"/>
    </location>
</feature>
<gene>
    <name evidence="4" type="ORF">HII31_07547</name>
</gene>
<keyword evidence="5" id="KW-1185">Reference proteome</keyword>
<sequence length="376" mass="42027">MKLTFITSLAGLGSLATAIPSDLFESGDYGKCISKWEAKQWINSNIAMWNRKGDWKKLAKTLYADDFKAKSNSIKSSRGVKLSDDPYYNSLNDFVTDLDKKIPKIYDQSTVGYYLDCNTLIWVRNIGHVDGCDDPVRDISVLTMQRKGKKIQAKDGLVEFDSIKWGKALGGKYDPPKQQYNSGQNKGNGYGGKKDDDKKSSPNQNKGTDYEWDPKKNDGHQTDPNKNDDKNNNNQHDPKKNDRNGYDDKQSDPSKSNGYDKKNGGTQVDPHNNKHDNGGKKDDGKHADPTMTDGYGKKDDGKQTNPQINNDGYGSDDKKNDGKHVDPQVNNNGYGDDKNSGTHVDPHQQNGYKNDGKQSDPKNNDKSGHNDDKKDY</sequence>
<dbReference type="OrthoDB" id="3646819at2759"/>
<evidence type="ECO:0000256" key="2">
    <source>
        <dbReference type="SAM" id="SignalP"/>
    </source>
</evidence>